<dbReference type="EMBL" id="JOKJ01000025">
    <property type="protein sequence ID" value="KEQ04415.1"/>
    <property type="molecule type" value="Genomic_DNA"/>
</dbReference>
<keyword evidence="2" id="KW-0808">Transferase</keyword>
<dbReference type="PANTHER" id="PTHR43167">
    <property type="entry name" value="PUTATIVE (AFU_ORTHOLOGUE AFUA_6G01830)-RELATED"/>
    <property type="match status" value="1"/>
</dbReference>
<evidence type="ECO:0000256" key="3">
    <source>
        <dbReference type="ARBA" id="ARBA00022691"/>
    </source>
</evidence>
<dbReference type="InterPro" id="IPR029063">
    <property type="entry name" value="SAM-dependent_MTases_sf"/>
</dbReference>
<organism evidence="5 6">
    <name type="scientific">Pseudorhizobium pelagicum</name>
    <dbReference type="NCBI Taxonomy" id="1509405"/>
    <lineage>
        <taxon>Bacteria</taxon>
        <taxon>Pseudomonadati</taxon>
        <taxon>Pseudomonadota</taxon>
        <taxon>Alphaproteobacteria</taxon>
        <taxon>Hyphomicrobiales</taxon>
        <taxon>Rhizobiaceae</taxon>
        <taxon>Rhizobium/Agrobacterium group</taxon>
        <taxon>Pseudorhizobium</taxon>
    </lineage>
</organism>
<feature type="region of interest" description="Disordered" evidence="4">
    <location>
        <begin position="23"/>
        <end position="44"/>
    </location>
</feature>
<dbReference type="PROSITE" id="PS51682">
    <property type="entry name" value="SAM_OMT_I"/>
    <property type="match status" value="1"/>
</dbReference>
<dbReference type="GO" id="GO:0032259">
    <property type="term" value="P:methylation"/>
    <property type="evidence" value="ECO:0007669"/>
    <property type="project" value="UniProtKB-KW"/>
</dbReference>
<proteinExistence type="predicted"/>
<dbReference type="CDD" id="cd02440">
    <property type="entry name" value="AdoMet_MTases"/>
    <property type="match status" value="1"/>
</dbReference>
<protein>
    <submittedName>
        <fullName evidence="5">Methyltransferase</fullName>
    </submittedName>
</protein>
<accession>A0A922NWM8</accession>
<reference evidence="5 6" key="1">
    <citation type="submission" date="2014-06" db="EMBL/GenBank/DDBJ databases">
        <title>Rhizobium pelagicum/R2-400B4.</title>
        <authorList>
            <person name="Kimes N.E."/>
            <person name="Lopez-Perez M."/>
        </authorList>
    </citation>
    <scope>NUCLEOTIDE SEQUENCE [LARGE SCALE GENOMIC DNA]</scope>
    <source>
        <strain evidence="5 6">R2-400B4</strain>
    </source>
</reference>
<dbReference type="AlphaFoldDB" id="A0A922NWM8"/>
<evidence type="ECO:0000256" key="2">
    <source>
        <dbReference type="ARBA" id="ARBA00022679"/>
    </source>
</evidence>
<comment type="caution">
    <text evidence="5">The sequence shown here is derived from an EMBL/GenBank/DDBJ whole genome shotgun (WGS) entry which is preliminary data.</text>
</comment>
<evidence type="ECO:0000313" key="5">
    <source>
        <dbReference type="EMBL" id="KEQ04415.1"/>
    </source>
</evidence>
<dbReference type="Pfam" id="PF01596">
    <property type="entry name" value="Methyltransf_3"/>
    <property type="match status" value="1"/>
</dbReference>
<keyword evidence="1 5" id="KW-0489">Methyltransferase</keyword>
<dbReference type="Proteomes" id="UP000052167">
    <property type="component" value="Unassembled WGS sequence"/>
</dbReference>
<dbReference type="Gene3D" id="3.40.50.150">
    <property type="entry name" value="Vaccinia Virus protein VP39"/>
    <property type="match status" value="1"/>
</dbReference>
<keyword evidence="3" id="KW-0949">S-adenosyl-L-methionine</keyword>
<evidence type="ECO:0000256" key="4">
    <source>
        <dbReference type="SAM" id="MobiDB-lite"/>
    </source>
</evidence>
<gene>
    <name evidence="5" type="ORF">GV68_13115</name>
</gene>
<dbReference type="GO" id="GO:0008171">
    <property type="term" value="F:O-methyltransferase activity"/>
    <property type="evidence" value="ECO:0007669"/>
    <property type="project" value="InterPro"/>
</dbReference>
<keyword evidence="6" id="KW-1185">Reference proteome</keyword>
<dbReference type="SUPFAM" id="SSF53335">
    <property type="entry name" value="S-adenosyl-L-methionine-dependent methyltransferases"/>
    <property type="match status" value="1"/>
</dbReference>
<dbReference type="InterPro" id="IPR002935">
    <property type="entry name" value="SAM_O-MeTrfase"/>
</dbReference>
<dbReference type="PANTHER" id="PTHR43167:SF1">
    <property type="entry name" value="PUTATIVE (AFU_ORTHOLOGUE AFUA_6G01830)-RELATED"/>
    <property type="match status" value="1"/>
</dbReference>
<evidence type="ECO:0000313" key="6">
    <source>
        <dbReference type="Proteomes" id="UP000052167"/>
    </source>
</evidence>
<sequence>MALGEHRLSEALVAVLETYHRRMTAERQGPREEAPGGRDGGQDLRMRAIGPDTGRFLNTLVRGLDRPHVLELGTSFGYSGLWLADAARAAGGHVTTMEFHGYKSEFAERKASDAGLVDYIEFMVGDAVEMIGTLREKVDFVFLDVWKDLYLPCLEALYPQLNPGAIVVADNMLRPGGEDVRRYQEAIRAKPGMSSILLPIGTGIEVSRFAAS</sequence>
<name>A0A922NWM8_9HYPH</name>
<evidence type="ECO:0000256" key="1">
    <source>
        <dbReference type="ARBA" id="ARBA00022603"/>
    </source>
</evidence>